<evidence type="ECO:0000313" key="2">
    <source>
        <dbReference type="EMBL" id="KAF5381263.1"/>
    </source>
</evidence>
<keyword evidence="1" id="KW-0812">Transmembrane</keyword>
<evidence type="ECO:0000256" key="1">
    <source>
        <dbReference type="SAM" id="Phobius"/>
    </source>
</evidence>
<proteinExistence type="predicted"/>
<keyword evidence="1" id="KW-1133">Transmembrane helix</keyword>
<feature type="transmembrane region" description="Helical" evidence="1">
    <location>
        <begin position="117"/>
        <end position="136"/>
    </location>
</feature>
<dbReference type="AlphaFoldDB" id="A0A8H5M552"/>
<accession>A0A8H5M552</accession>
<reference evidence="2 3" key="1">
    <citation type="journal article" date="2020" name="ISME J.">
        <title>Uncovering the hidden diversity of litter-decomposition mechanisms in mushroom-forming fungi.</title>
        <authorList>
            <person name="Floudas D."/>
            <person name="Bentzer J."/>
            <person name="Ahren D."/>
            <person name="Johansson T."/>
            <person name="Persson P."/>
            <person name="Tunlid A."/>
        </authorList>
    </citation>
    <scope>NUCLEOTIDE SEQUENCE [LARGE SCALE GENOMIC DNA]</scope>
    <source>
        <strain evidence="2 3">CBS 661.87</strain>
    </source>
</reference>
<dbReference type="Proteomes" id="UP000565441">
    <property type="component" value="Unassembled WGS sequence"/>
</dbReference>
<keyword evidence="1" id="KW-0472">Membrane</keyword>
<evidence type="ECO:0000313" key="3">
    <source>
        <dbReference type="Proteomes" id="UP000565441"/>
    </source>
</evidence>
<gene>
    <name evidence="2" type="ORF">D9615_008415</name>
</gene>
<keyword evidence="3" id="KW-1185">Reference proteome</keyword>
<dbReference type="EMBL" id="JAACJP010000011">
    <property type="protein sequence ID" value="KAF5381263.1"/>
    <property type="molecule type" value="Genomic_DNA"/>
</dbReference>
<comment type="caution">
    <text evidence="2">The sequence shown here is derived from an EMBL/GenBank/DDBJ whole genome shotgun (WGS) entry which is preliminary data.</text>
</comment>
<protein>
    <submittedName>
        <fullName evidence="2">Uncharacterized protein</fullName>
    </submittedName>
</protein>
<organism evidence="2 3">
    <name type="scientific">Tricholomella constricta</name>
    <dbReference type="NCBI Taxonomy" id="117010"/>
    <lineage>
        <taxon>Eukaryota</taxon>
        <taxon>Fungi</taxon>
        <taxon>Dikarya</taxon>
        <taxon>Basidiomycota</taxon>
        <taxon>Agaricomycotina</taxon>
        <taxon>Agaricomycetes</taxon>
        <taxon>Agaricomycetidae</taxon>
        <taxon>Agaricales</taxon>
        <taxon>Tricholomatineae</taxon>
        <taxon>Lyophyllaceae</taxon>
        <taxon>Tricholomella</taxon>
    </lineage>
</organism>
<feature type="transmembrane region" description="Helical" evidence="1">
    <location>
        <begin position="78"/>
        <end position="97"/>
    </location>
</feature>
<dbReference type="OrthoDB" id="2550823at2759"/>
<feature type="transmembrane region" description="Helical" evidence="1">
    <location>
        <begin position="44"/>
        <end position="66"/>
    </location>
</feature>
<sequence length="149" mass="16375">MSLQGARSPLAVIFLLHIAFEAPIAVQGVWSPATLPFLQLNNTTLVVVKLYSALVLASCLTSLLCYSLPEFLPGKRAFAMGLCIYHSIASTILFQAPRFIPHSFGPLMEQYKVTPEIVWGVFHGFVGLGMVTWWQATLPHTAMARGTQK</sequence>
<name>A0A8H5M552_9AGAR</name>